<dbReference type="AlphaFoldDB" id="A0A0F0LVK8"/>
<dbReference type="PROSITE" id="PS51257">
    <property type="entry name" value="PROKAR_LIPOPROTEIN"/>
    <property type="match status" value="1"/>
</dbReference>
<dbReference type="PATRIC" id="fig|582680.6.peg.479"/>
<feature type="signal peptide" evidence="1">
    <location>
        <begin position="1"/>
        <end position="27"/>
    </location>
</feature>
<dbReference type="STRING" id="582680.RS86_00467"/>
<dbReference type="RefSeq" id="WP_045270608.1">
    <property type="nucleotide sequence ID" value="NZ_JYIX01000023.1"/>
</dbReference>
<dbReference type="EMBL" id="JYIX01000023">
    <property type="protein sequence ID" value="KJL35471.1"/>
    <property type="molecule type" value="Genomic_DNA"/>
</dbReference>
<evidence type="ECO:0000313" key="3">
    <source>
        <dbReference type="Proteomes" id="UP000033740"/>
    </source>
</evidence>
<keyword evidence="3" id="KW-1185">Reference proteome</keyword>
<evidence type="ECO:0000256" key="1">
    <source>
        <dbReference type="SAM" id="SignalP"/>
    </source>
</evidence>
<proteinExistence type="predicted"/>
<dbReference type="Proteomes" id="UP000033740">
    <property type="component" value="Unassembled WGS sequence"/>
</dbReference>
<name>A0A0F0LVK8_9MICO</name>
<protein>
    <submittedName>
        <fullName evidence="2">Uncharacterized protein</fullName>
    </submittedName>
</protein>
<organism evidence="2 3">
    <name type="scientific">Microbacterium azadirachtae</name>
    <dbReference type="NCBI Taxonomy" id="582680"/>
    <lineage>
        <taxon>Bacteria</taxon>
        <taxon>Bacillati</taxon>
        <taxon>Actinomycetota</taxon>
        <taxon>Actinomycetes</taxon>
        <taxon>Micrococcales</taxon>
        <taxon>Microbacteriaceae</taxon>
        <taxon>Microbacterium</taxon>
    </lineage>
</organism>
<keyword evidence="1" id="KW-0732">Signal</keyword>
<reference evidence="2 3" key="1">
    <citation type="submission" date="2015-02" db="EMBL/GenBank/DDBJ databases">
        <title>Draft genome sequences of ten Microbacterium spp. with emphasis on heavy metal contaminated environments.</title>
        <authorList>
            <person name="Corretto E."/>
        </authorList>
    </citation>
    <scope>NUCLEOTIDE SEQUENCE [LARGE SCALE GENOMIC DNA]</scope>
    <source>
        <strain evidence="2 3">ARN176</strain>
    </source>
</reference>
<feature type="chain" id="PRO_5002445687" evidence="1">
    <location>
        <begin position="28"/>
        <end position="133"/>
    </location>
</feature>
<gene>
    <name evidence="2" type="ORF">RS86_00467</name>
</gene>
<comment type="caution">
    <text evidence="2">The sequence shown here is derived from an EMBL/GenBank/DDBJ whole genome shotgun (WGS) entry which is preliminary data.</text>
</comment>
<evidence type="ECO:0000313" key="2">
    <source>
        <dbReference type="EMBL" id="KJL35471.1"/>
    </source>
</evidence>
<sequence>MNRTLAAAPLALVGALLFAGCAPTPPAATPTPTATVERAIAAADIKTIDDGIAWAHGLDKTVSATELSHGINAISDLVPKLDIWFATNNKIGQALTKLNAEVLAAPANASSKVDGLNDIVNEIEKAIAKGDAP</sequence>
<accession>A0A0F0LVK8</accession>